<dbReference type="AlphaFoldDB" id="A0A9P6GWA5"/>
<gene>
    <name evidence="1" type="ORF">NGRA_2607</name>
</gene>
<dbReference type="InterPro" id="IPR016024">
    <property type="entry name" value="ARM-type_fold"/>
</dbReference>
<accession>A0A9P6GWA5</accession>
<proteinExistence type="predicted"/>
<comment type="caution">
    <text evidence="1">The sequence shown here is derived from an EMBL/GenBank/DDBJ whole genome shotgun (WGS) entry which is preliminary data.</text>
</comment>
<dbReference type="SUPFAM" id="SSF48371">
    <property type="entry name" value="ARM repeat"/>
    <property type="match status" value="1"/>
</dbReference>
<dbReference type="EMBL" id="SBJO01000324">
    <property type="protein sequence ID" value="KAF9761490.1"/>
    <property type="molecule type" value="Genomic_DNA"/>
</dbReference>
<evidence type="ECO:0000313" key="2">
    <source>
        <dbReference type="Proteomes" id="UP000740883"/>
    </source>
</evidence>
<protein>
    <submittedName>
        <fullName evidence="1">Uncharacterized protein</fullName>
    </submittedName>
</protein>
<dbReference type="GO" id="GO:0000447">
    <property type="term" value="P:endonucleolytic cleavage in ITS1 to separate SSU-rRNA from 5.8S rRNA and LSU-rRNA from tricistronic rRNA transcript (SSU-rRNA, 5.8S rRNA, LSU-rRNA)"/>
    <property type="evidence" value="ECO:0007669"/>
    <property type="project" value="TreeGrafter"/>
</dbReference>
<dbReference type="GO" id="GO:0000472">
    <property type="term" value="P:endonucleolytic cleavage to generate mature 5'-end of SSU-rRNA from (SSU-rRNA, 5.8S rRNA, LSU-rRNA)"/>
    <property type="evidence" value="ECO:0007669"/>
    <property type="project" value="TreeGrafter"/>
</dbReference>
<sequence>MNKIKDYIKNIDFELVDDDIVLNNVYKEIHGSEERLLVDIETSYNMEQLIKKSNIEQIMGMLTKVDIIKVINKKIGSRVFETVFSTLFILTHRRKIELKDIKNVEKTLVEPVYENLGEIIVNRNGTYVLRKYFEYIYGRNANEKTKHKRLFENIDIKSKLLAIINEDLNKEALITIVGLLKIDYSKRIAREIVAKYLNLENIRNPHYSFVFEDIIEIGDKKTLRGISKFIQANFGELVSDKCANYVVSKLISKLPEKTDVFYSLIDLQSLNINSNIMVRILENFSRGADVGKVGEVLKDFYHISEEDGVFFKLLIDSSEGLNTKFIDTVRFLMDIEGDVFNINSDFVKHYDGSWLNKKCGIKLVKSFLEGGATNKTKKMLISKLNISASLLKKKDGVKISNLAKSLKRTKG</sequence>
<dbReference type="GO" id="GO:0005730">
    <property type="term" value="C:nucleolus"/>
    <property type="evidence" value="ECO:0007669"/>
    <property type="project" value="TreeGrafter"/>
</dbReference>
<evidence type="ECO:0000313" key="1">
    <source>
        <dbReference type="EMBL" id="KAF9761490.1"/>
    </source>
</evidence>
<dbReference type="InterPro" id="IPR011989">
    <property type="entry name" value="ARM-like"/>
</dbReference>
<dbReference type="InterPro" id="IPR040000">
    <property type="entry name" value="NOP9"/>
</dbReference>
<organism evidence="1 2">
    <name type="scientific">Nosema granulosis</name>
    <dbReference type="NCBI Taxonomy" id="83296"/>
    <lineage>
        <taxon>Eukaryota</taxon>
        <taxon>Fungi</taxon>
        <taxon>Fungi incertae sedis</taxon>
        <taxon>Microsporidia</taxon>
        <taxon>Nosematidae</taxon>
        <taxon>Nosema</taxon>
    </lineage>
</organism>
<dbReference type="Proteomes" id="UP000740883">
    <property type="component" value="Unassembled WGS sequence"/>
</dbReference>
<keyword evidence="2" id="KW-1185">Reference proteome</keyword>
<name>A0A9P6GWA5_9MICR</name>
<dbReference type="GO" id="GO:0003723">
    <property type="term" value="F:RNA binding"/>
    <property type="evidence" value="ECO:0007669"/>
    <property type="project" value="InterPro"/>
</dbReference>
<dbReference type="GO" id="GO:0000056">
    <property type="term" value="P:ribosomal small subunit export from nucleus"/>
    <property type="evidence" value="ECO:0007669"/>
    <property type="project" value="TreeGrafter"/>
</dbReference>
<dbReference type="Gene3D" id="1.25.10.10">
    <property type="entry name" value="Leucine-rich Repeat Variant"/>
    <property type="match status" value="1"/>
</dbReference>
<dbReference type="PANTHER" id="PTHR13102:SF0">
    <property type="entry name" value="NUCLEOLAR PROTEIN 9"/>
    <property type="match status" value="1"/>
</dbReference>
<dbReference type="GO" id="GO:0000480">
    <property type="term" value="P:endonucleolytic cleavage in 5'-ETS of tricistronic rRNA transcript (SSU-rRNA, 5.8S rRNA, LSU-rRNA)"/>
    <property type="evidence" value="ECO:0007669"/>
    <property type="project" value="TreeGrafter"/>
</dbReference>
<reference evidence="1 2" key="1">
    <citation type="journal article" date="2020" name="Genome Biol. Evol.">
        <title>Comparative genomics of strictly vertically transmitted, feminizing microsporidia endosymbionts of amphipod crustaceans.</title>
        <authorList>
            <person name="Cormier A."/>
            <person name="Chebbi M.A."/>
            <person name="Giraud I."/>
            <person name="Wattier R."/>
            <person name="Teixeira M."/>
            <person name="Gilbert C."/>
            <person name="Rigaud T."/>
            <person name="Cordaux R."/>
        </authorList>
    </citation>
    <scope>NUCLEOTIDE SEQUENCE [LARGE SCALE GENOMIC DNA]</scope>
    <source>
        <strain evidence="1 2">Ou3-Ou53</strain>
    </source>
</reference>
<dbReference type="GO" id="GO:0030686">
    <property type="term" value="C:90S preribosome"/>
    <property type="evidence" value="ECO:0007669"/>
    <property type="project" value="TreeGrafter"/>
</dbReference>
<dbReference type="PANTHER" id="PTHR13102">
    <property type="entry name" value="NUCLEOLAR PROTEIN 9"/>
    <property type="match status" value="1"/>
</dbReference>
<dbReference type="GO" id="GO:0030688">
    <property type="term" value="C:preribosome, small subunit precursor"/>
    <property type="evidence" value="ECO:0007669"/>
    <property type="project" value="TreeGrafter"/>
</dbReference>
<dbReference type="OrthoDB" id="2195195at2759"/>